<comment type="caution">
    <text evidence="1">The sequence shown here is derived from an EMBL/GenBank/DDBJ whole genome shotgun (WGS) entry which is preliminary data.</text>
</comment>
<name>A0ACC3T8L6_LIPKO</name>
<sequence length="211" mass="23310">MAPTEQSVASTVNFGQHYAVLNLDMMSILMDAIRDTTEGQVFISNCSRWNYAVHQKRCRPLTIFTSLAFNPSQPELDSKSTFAKLIAPFGTFEKGSSGVQIDPGFAVDEKDFVLHKTRLSATTGNSLEQILNSRGIDTVVISGLSISGVVMSTIYRLFDLDYNIYVISDNVLELPVNETAAFWKVMLDTLLPKMSLTAISLDEALQALERS</sequence>
<proteinExistence type="predicted"/>
<dbReference type="EMBL" id="MU971340">
    <property type="protein sequence ID" value="KAK9240283.1"/>
    <property type="molecule type" value="Genomic_DNA"/>
</dbReference>
<protein>
    <submittedName>
        <fullName evidence="1">Isochorismatase hydrolase</fullName>
    </submittedName>
</protein>
<evidence type="ECO:0000313" key="2">
    <source>
        <dbReference type="Proteomes" id="UP001433508"/>
    </source>
</evidence>
<gene>
    <name evidence="1" type="ORF">V1525DRAFT_225696</name>
</gene>
<reference evidence="2" key="1">
    <citation type="journal article" date="2024" name="Front. Bioeng. Biotechnol.">
        <title>Genome-scale model development and genomic sequencing of the oleaginous clade Lipomyces.</title>
        <authorList>
            <person name="Czajka J.J."/>
            <person name="Han Y."/>
            <person name="Kim J."/>
            <person name="Mondo S.J."/>
            <person name="Hofstad B.A."/>
            <person name="Robles A."/>
            <person name="Haridas S."/>
            <person name="Riley R."/>
            <person name="LaButti K."/>
            <person name="Pangilinan J."/>
            <person name="Andreopoulos W."/>
            <person name="Lipzen A."/>
            <person name="Yan J."/>
            <person name="Wang M."/>
            <person name="Ng V."/>
            <person name="Grigoriev I.V."/>
            <person name="Spatafora J.W."/>
            <person name="Magnuson J.K."/>
            <person name="Baker S.E."/>
            <person name="Pomraning K.R."/>
        </authorList>
    </citation>
    <scope>NUCLEOTIDE SEQUENCE [LARGE SCALE GENOMIC DNA]</scope>
    <source>
        <strain evidence="2">CBS 7786</strain>
    </source>
</reference>
<keyword evidence="1" id="KW-0378">Hydrolase</keyword>
<keyword evidence="2" id="KW-1185">Reference proteome</keyword>
<organism evidence="1 2">
    <name type="scientific">Lipomyces kononenkoae</name>
    <name type="common">Yeast</name>
    <dbReference type="NCBI Taxonomy" id="34357"/>
    <lineage>
        <taxon>Eukaryota</taxon>
        <taxon>Fungi</taxon>
        <taxon>Dikarya</taxon>
        <taxon>Ascomycota</taxon>
        <taxon>Saccharomycotina</taxon>
        <taxon>Lipomycetes</taxon>
        <taxon>Lipomycetales</taxon>
        <taxon>Lipomycetaceae</taxon>
        <taxon>Lipomyces</taxon>
    </lineage>
</organism>
<accession>A0ACC3T8L6</accession>
<evidence type="ECO:0000313" key="1">
    <source>
        <dbReference type="EMBL" id="KAK9240283.1"/>
    </source>
</evidence>
<dbReference type="Proteomes" id="UP001433508">
    <property type="component" value="Unassembled WGS sequence"/>
</dbReference>